<keyword evidence="1 2" id="KW-0456">Lyase</keyword>
<evidence type="ECO:0000256" key="2">
    <source>
        <dbReference type="PIRNR" id="PIRNR001365"/>
    </source>
</evidence>
<sequence length="327" mass="37064">MTLTEFGERPMQYKKHEAKAYARETMRGIWAAALNPFDDDGAMNEAGLRSNIRHWIDDLHIQGLFIAGKQGEFWSMSLEERKRNMTVAAEECAGKAGTIMSISDQSVDTVLELGRHAQDCGADYVVVHAPMLSFCHDRDEVLYNYYKYLCDRLDIGIAMWSHPDSGYLMAPETCARIADLPNIMAIKYSVPRDMYTRLTKMVGDKILVSTSLEDDWLDNIEELNWQLYLCSSPPYQLQTKNDLRMHEYTELAFAGKFDEARRVRDSLDPVRAAIKSTKPAGKPTAHGKYWQELLGQVGGHVRHPMLELTDAEKTATAAAFKNCGLRL</sequence>
<evidence type="ECO:0000313" key="3">
    <source>
        <dbReference type="EMBL" id="SMP24887.1"/>
    </source>
</evidence>
<dbReference type="Proteomes" id="UP001157961">
    <property type="component" value="Unassembled WGS sequence"/>
</dbReference>
<comment type="similarity">
    <text evidence="2">Belongs to the DapA family.</text>
</comment>
<dbReference type="PIRSF" id="PIRSF001365">
    <property type="entry name" value="DHDPS"/>
    <property type="match status" value="1"/>
</dbReference>
<proteinExistence type="inferred from homology"/>
<name>A0ABY1P4V3_9RHOB</name>
<protein>
    <submittedName>
        <fullName evidence="3">4-hydroxy-tetrahydrodipicolinate synthase</fullName>
    </submittedName>
</protein>
<dbReference type="SUPFAM" id="SSF51569">
    <property type="entry name" value="Aldolase"/>
    <property type="match status" value="1"/>
</dbReference>
<dbReference type="PANTHER" id="PTHR42849:SF1">
    <property type="entry name" value="N-ACETYLNEURAMINATE LYASE"/>
    <property type="match status" value="1"/>
</dbReference>
<dbReference type="EMBL" id="FXTY01000005">
    <property type="protein sequence ID" value="SMP24887.1"/>
    <property type="molecule type" value="Genomic_DNA"/>
</dbReference>
<dbReference type="InterPro" id="IPR013785">
    <property type="entry name" value="Aldolase_TIM"/>
</dbReference>
<dbReference type="SMART" id="SM01130">
    <property type="entry name" value="DHDPS"/>
    <property type="match status" value="1"/>
</dbReference>
<dbReference type="InterPro" id="IPR002220">
    <property type="entry name" value="DapA-like"/>
</dbReference>
<dbReference type="PANTHER" id="PTHR42849">
    <property type="entry name" value="N-ACETYLNEURAMINATE LYASE"/>
    <property type="match status" value="1"/>
</dbReference>
<keyword evidence="4" id="KW-1185">Reference proteome</keyword>
<comment type="caution">
    <text evidence="3">The sequence shown here is derived from an EMBL/GenBank/DDBJ whole genome shotgun (WGS) entry which is preliminary data.</text>
</comment>
<dbReference type="Gene3D" id="3.20.20.70">
    <property type="entry name" value="Aldolase class I"/>
    <property type="match status" value="1"/>
</dbReference>
<reference evidence="3 4" key="1">
    <citation type="submission" date="2017-05" db="EMBL/GenBank/DDBJ databases">
        <authorList>
            <person name="Varghese N."/>
            <person name="Submissions S."/>
        </authorList>
    </citation>
    <scope>NUCLEOTIDE SEQUENCE [LARGE SCALE GENOMIC DNA]</scope>
    <source>
        <strain evidence="3 4">DSM 29734</strain>
    </source>
</reference>
<evidence type="ECO:0000256" key="1">
    <source>
        <dbReference type="ARBA" id="ARBA00023239"/>
    </source>
</evidence>
<organism evidence="3 4">
    <name type="scientific">Shimia sagamensis</name>
    <dbReference type="NCBI Taxonomy" id="1566352"/>
    <lineage>
        <taxon>Bacteria</taxon>
        <taxon>Pseudomonadati</taxon>
        <taxon>Pseudomonadota</taxon>
        <taxon>Alphaproteobacteria</taxon>
        <taxon>Rhodobacterales</taxon>
        <taxon>Roseobacteraceae</taxon>
    </lineage>
</organism>
<dbReference type="Pfam" id="PF00701">
    <property type="entry name" value="DHDPS"/>
    <property type="match status" value="1"/>
</dbReference>
<dbReference type="CDD" id="cd00408">
    <property type="entry name" value="DHDPS-like"/>
    <property type="match status" value="1"/>
</dbReference>
<evidence type="ECO:0000313" key="4">
    <source>
        <dbReference type="Proteomes" id="UP001157961"/>
    </source>
</evidence>
<gene>
    <name evidence="3" type="ORF">SAMN06265373_10518</name>
</gene>
<accession>A0ABY1P4V3</accession>